<dbReference type="InterPro" id="IPR036869">
    <property type="entry name" value="J_dom_sf"/>
</dbReference>
<evidence type="ECO:0000313" key="6">
    <source>
        <dbReference type="Proteomes" id="UP000671960"/>
    </source>
</evidence>
<keyword evidence="3" id="KW-0472">Membrane</keyword>
<feature type="transmembrane region" description="Helical" evidence="3">
    <location>
        <begin position="822"/>
        <end position="840"/>
    </location>
</feature>
<dbReference type="RefSeq" id="WP_208229015.1">
    <property type="nucleotide sequence ID" value="NZ_CP050854.1"/>
</dbReference>
<evidence type="ECO:0000256" key="2">
    <source>
        <dbReference type="SAM" id="MobiDB-lite"/>
    </source>
</evidence>
<gene>
    <name evidence="5" type="ORF">HC231_23105</name>
</gene>
<evidence type="ECO:0000259" key="4">
    <source>
        <dbReference type="PROSITE" id="PS50076"/>
    </source>
</evidence>
<evidence type="ECO:0000256" key="3">
    <source>
        <dbReference type="SAM" id="Phobius"/>
    </source>
</evidence>
<name>A0ABX7UYM6_9GAMM</name>
<dbReference type="Gene3D" id="1.10.287.110">
    <property type="entry name" value="DnaJ domain"/>
    <property type="match status" value="1"/>
</dbReference>
<reference evidence="5 6" key="1">
    <citation type="submission" date="2020-03" db="EMBL/GenBank/DDBJ databases">
        <authorList>
            <person name="Bakhshi Ganjeh M."/>
        </authorList>
    </citation>
    <scope>NUCLEOTIDE SEQUENCE [LARGE SCALE GENOMIC DNA]</scope>
    <source>
        <strain evidence="6">Iran 50</strain>
    </source>
</reference>
<organism evidence="5 6">
    <name type="scientific">Brenneria izadpanahii</name>
    <dbReference type="NCBI Taxonomy" id="2722756"/>
    <lineage>
        <taxon>Bacteria</taxon>
        <taxon>Pseudomonadati</taxon>
        <taxon>Pseudomonadota</taxon>
        <taxon>Gammaproteobacteria</taxon>
        <taxon>Enterobacterales</taxon>
        <taxon>Pectobacteriaceae</taxon>
        <taxon>Brenneria</taxon>
    </lineage>
</organism>
<feature type="region of interest" description="Disordered" evidence="2">
    <location>
        <begin position="54"/>
        <end position="76"/>
    </location>
</feature>
<keyword evidence="3" id="KW-0812">Transmembrane</keyword>
<keyword evidence="1" id="KW-0143">Chaperone</keyword>
<keyword evidence="6" id="KW-1185">Reference proteome</keyword>
<dbReference type="PROSITE" id="PS50076">
    <property type="entry name" value="DNAJ_2"/>
    <property type="match status" value="1"/>
</dbReference>
<sequence>MDARCWQILDIPPTQDQDIIRQAYRKKVPQFHPETDPQGFQLLRQAYDAACKLAQTPPPENSAADETDTDTPEADSELTPLQTAFDQLLSNPAQRCDPQYWHRYIHLLNQYGVDVIDRIRWPMLQRLYQEPGLSNHCARILAERMRWQQRLNDIGEDLSEEIKDFLDSLEQDDLFDFSVLSHLSLPAQLQTIDYFQQANALFWNRLPFMLKALLGGATTIYWPDTPDLMPRLARWHSYAEEPSSQLRDYCLQQMAEKPEDDDWLYLAARHCSLCDDQQQAFTLWLRLYQRNGHPHAEQWILNWCFRYQNDLLPVLIQSLNHTPAPELAGLPVDAPQQSFFISQHNTQMLTRWGLALQLDPAPQAKDYILWRLGKQDASVIYRHLLQNDDGGIPQMLYWHACMLTLGDERLLQDILDQPQPEDPLYALILQGLQTQAAQRLSWLTSSAIIQSFTQWLADPASPLPEAFSQEDSASWQQARAWLRQYRPLPPDSLRKLYNAELPQQRIEPIKDCLADLLPYAEIDLALAEENISARDALRQAILLTIMLDDPLDDTITDVLPTLPQPTPAHPAYSLFTLFDGVDTRREDAVTVLKQRLTLSDPLHYRCWLKLPVSPEEYVDNPESVGFLAADDFYRNNRQWQATLAQSPMIYQLFFHALYALLSEGEPAERHRRHLQQLEVNTDLEEQIRNELLNGPSGALTKLLTQLSNDKRITETGSILCDLSNQDSKLPDSSEEDCLLEYVNYPYENITLRLIAKTLLQLAEQRERHFRATAPAKASHVWQFWRLNSRINRVGYLLQAGLGSIIIHYAGRWIPPSIPYHHLVPLLLIVCNVFIATRRRFNDMGHSAPQKGAIVTMLLPILLLLPLIGPGSKGWNKFGPPQ</sequence>
<accession>A0ABX7UYM6</accession>
<proteinExistence type="predicted"/>
<feature type="domain" description="J" evidence="4">
    <location>
        <begin position="4"/>
        <end position="68"/>
    </location>
</feature>
<dbReference type="SMART" id="SM00271">
    <property type="entry name" value="DnaJ"/>
    <property type="match status" value="1"/>
</dbReference>
<dbReference type="SUPFAM" id="SSF46565">
    <property type="entry name" value="Chaperone J-domain"/>
    <property type="match status" value="1"/>
</dbReference>
<dbReference type="CDD" id="cd06257">
    <property type="entry name" value="DnaJ"/>
    <property type="match status" value="1"/>
</dbReference>
<dbReference type="Proteomes" id="UP000671960">
    <property type="component" value="Chromosome"/>
</dbReference>
<protein>
    <submittedName>
        <fullName evidence="5">J domain-containing protein</fullName>
    </submittedName>
</protein>
<dbReference type="InterPro" id="IPR001623">
    <property type="entry name" value="DnaJ_domain"/>
</dbReference>
<feature type="transmembrane region" description="Helical" evidence="3">
    <location>
        <begin position="852"/>
        <end position="871"/>
    </location>
</feature>
<evidence type="ECO:0000256" key="1">
    <source>
        <dbReference type="ARBA" id="ARBA00023186"/>
    </source>
</evidence>
<feature type="compositionally biased region" description="Acidic residues" evidence="2">
    <location>
        <begin position="63"/>
        <end position="76"/>
    </location>
</feature>
<keyword evidence="3" id="KW-1133">Transmembrane helix</keyword>
<evidence type="ECO:0000313" key="5">
    <source>
        <dbReference type="EMBL" id="QTF10485.1"/>
    </source>
</evidence>
<dbReference type="EMBL" id="CP050854">
    <property type="protein sequence ID" value="QTF10485.1"/>
    <property type="molecule type" value="Genomic_DNA"/>
</dbReference>